<name>A0A7G6X5X6_9ACTN</name>
<organism evidence="1 2">
    <name type="scientific">Kribbella qitaiheensis</name>
    <dbReference type="NCBI Taxonomy" id="1544730"/>
    <lineage>
        <taxon>Bacteria</taxon>
        <taxon>Bacillati</taxon>
        <taxon>Actinomycetota</taxon>
        <taxon>Actinomycetes</taxon>
        <taxon>Propionibacteriales</taxon>
        <taxon>Kribbellaceae</taxon>
        <taxon>Kribbella</taxon>
    </lineage>
</organism>
<evidence type="ECO:0000313" key="2">
    <source>
        <dbReference type="Proteomes" id="UP000515563"/>
    </source>
</evidence>
<dbReference type="Proteomes" id="UP000515563">
    <property type="component" value="Chromosome"/>
</dbReference>
<reference evidence="2" key="1">
    <citation type="submission" date="2019-09" db="EMBL/GenBank/DDBJ databases">
        <title>Antimicrobial potential of Antarctic Bacteria.</title>
        <authorList>
            <person name="Benaud N."/>
            <person name="Edwards R.J."/>
            <person name="Ferrari B.C."/>
        </authorList>
    </citation>
    <scope>NUCLEOTIDE SEQUENCE [LARGE SCALE GENOMIC DNA]</scope>
    <source>
        <strain evidence="2">SPB151</strain>
    </source>
</reference>
<dbReference type="RefSeq" id="WP_185444048.1">
    <property type="nucleotide sequence ID" value="NZ_CP043661.1"/>
</dbReference>
<sequence>MDDYGDWLKRYALVYLRHVPPLSKADVYSLQGVMRRFAVESGVQVVGLFVEKPGDSSVALEALLKRVESRGIRVVLMPEANYFPDSEPAVSVVNRFKELDVDVRVLPLVSVLKWKSSLSSGEGE</sequence>
<accession>A0A7G6X5X6</accession>
<protein>
    <submittedName>
        <fullName evidence="1">Uncharacterized protein</fullName>
    </submittedName>
</protein>
<evidence type="ECO:0000313" key="1">
    <source>
        <dbReference type="EMBL" id="QNE21641.1"/>
    </source>
</evidence>
<dbReference type="AlphaFoldDB" id="A0A7G6X5X6"/>
<proteinExistence type="predicted"/>
<gene>
    <name evidence="1" type="ORF">F1D05_31625</name>
</gene>
<dbReference type="EMBL" id="CP043661">
    <property type="protein sequence ID" value="QNE21641.1"/>
    <property type="molecule type" value="Genomic_DNA"/>
</dbReference>
<reference evidence="1 2" key="2">
    <citation type="journal article" date="2020" name="Microbiol. Resour. Announc.">
        <title>Antarctic desert soil bacteria exhibit high novel natural product potential, evaluated through long-read genome sequencing and comparative genomics.</title>
        <authorList>
            <person name="Benaud N."/>
            <person name="Edwards R.J."/>
            <person name="Amos T.G."/>
            <person name="D'Agostino P.M."/>
            <person name="Gutierrez-Chavez C."/>
            <person name="Montgomery K."/>
            <person name="Nicetic I."/>
            <person name="Ferrari B.C."/>
        </authorList>
    </citation>
    <scope>NUCLEOTIDE SEQUENCE [LARGE SCALE GENOMIC DNA]</scope>
    <source>
        <strain evidence="1 2">SPB151</strain>
    </source>
</reference>
<keyword evidence="2" id="KW-1185">Reference proteome</keyword>
<dbReference type="KEGG" id="kqi:F1D05_31625"/>